<keyword evidence="1" id="KW-0732">Signal</keyword>
<name>A0A7S1Y841_9STRA</name>
<dbReference type="AlphaFoldDB" id="A0A7S1Y841"/>
<proteinExistence type="predicted"/>
<organism evidence="2">
    <name type="scientific">Grammatophora oceanica</name>
    <dbReference type="NCBI Taxonomy" id="210454"/>
    <lineage>
        <taxon>Eukaryota</taxon>
        <taxon>Sar</taxon>
        <taxon>Stramenopiles</taxon>
        <taxon>Ochrophyta</taxon>
        <taxon>Bacillariophyta</taxon>
        <taxon>Fragilariophyceae</taxon>
        <taxon>Fragilariophycidae</taxon>
        <taxon>Rhabdonematales</taxon>
        <taxon>Grammatophoraceae</taxon>
        <taxon>Grammatophora</taxon>
    </lineage>
</organism>
<feature type="chain" id="PRO_5031421471" evidence="1">
    <location>
        <begin position="21"/>
        <end position="259"/>
    </location>
</feature>
<dbReference type="EMBL" id="HBGK01022029">
    <property type="protein sequence ID" value="CAD9282354.1"/>
    <property type="molecule type" value="Transcribed_RNA"/>
</dbReference>
<feature type="signal peptide" evidence="1">
    <location>
        <begin position="1"/>
        <end position="20"/>
    </location>
</feature>
<protein>
    <submittedName>
        <fullName evidence="2">Uncharacterized protein</fullName>
    </submittedName>
</protein>
<evidence type="ECO:0000256" key="1">
    <source>
        <dbReference type="SAM" id="SignalP"/>
    </source>
</evidence>
<sequence>MNLLLLSLLSVGLFATTTKSSSSSSSGEELQQRDTFEVMERLLSQTDPVNCTNDTLADANFIHIDVSISAYKKPRELWCFSDHMDAMEDIIQEEIHAQGMSGNITDDSSNPVVFDAVVCSDYTGGSIINRRLAAGGKEGLRGAGRSSSTSNERQRQLQYGWPFNTGAGGGCYSCSRENCDDDTGRWRSRCGRRRELFGAELPSEASFAEVKEVIEEHLEATIHTSLRSPRVECFQNLTDNQLFVTVNVTAVTLMELGCS</sequence>
<evidence type="ECO:0000313" key="2">
    <source>
        <dbReference type="EMBL" id="CAD9282354.1"/>
    </source>
</evidence>
<accession>A0A7S1Y841</accession>
<gene>
    <name evidence="2" type="ORF">GOCE00092_LOCUS11265</name>
</gene>
<reference evidence="2" key="1">
    <citation type="submission" date="2021-01" db="EMBL/GenBank/DDBJ databases">
        <authorList>
            <person name="Corre E."/>
            <person name="Pelletier E."/>
            <person name="Niang G."/>
            <person name="Scheremetjew M."/>
            <person name="Finn R."/>
            <person name="Kale V."/>
            <person name="Holt S."/>
            <person name="Cochrane G."/>
            <person name="Meng A."/>
            <person name="Brown T."/>
            <person name="Cohen L."/>
        </authorList>
    </citation>
    <scope>NUCLEOTIDE SEQUENCE</scope>
    <source>
        <strain evidence="2">CCMP 410</strain>
    </source>
</reference>